<evidence type="ECO:0000256" key="5">
    <source>
        <dbReference type="ARBA" id="ARBA00023273"/>
    </source>
</evidence>
<dbReference type="GO" id="GO:0005930">
    <property type="term" value="C:axoneme"/>
    <property type="evidence" value="ECO:0007669"/>
    <property type="project" value="UniProtKB-SubCell"/>
</dbReference>
<dbReference type="AlphaFoldDB" id="A0A3B5B755"/>
<dbReference type="GeneTree" id="ENSGT00530000063528"/>
<evidence type="ECO:0000256" key="4">
    <source>
        <dbReference type="ARBA" id="ARBA00023212"/>
    </source>
</evidence>
<dbReference type="SMART" id="SM00676">
    <property type="entry name" value="DM10"/>
    <property type="match status" value="2"/>
</dbReference>
<dbReference type="PANTHER" id="PTHR12086:SF9">
    <property type="entry name" value="EF-HAND DOMAIN-CONTAINING PROTEIN 1"/>
    <property type="match status" value="1"/>
</dbReference>
<keyword evidence="2" id="KW-0963">Cytoplasm</keyword>
<feature type="compositionally biased region" description="Polar residues" evidence="6">
    <location>
        <begin position="124"/>
        <end position="134"/>
    </location>
</feature>
<dbReference type="Ensembl" id="ENSSPAT00000029160.1">
    <property type="protein sequence ID" value="ENSSPAP00000028696.1"/>
    <property type="gene ID" value="ENSSPAG00000021368.1"/>
</dbReference>
<dbReference type="Pfam" id="PF06565">
    <property type="entry name" value="DM10_dom"/>
    <property type="match status" value="2"/>
</dbReference>
<feature type="domain" description="DM10" evidence="7">
    <location>
        <begin position="328"/>
        <end position="432"/>
    </location>
</feature>
<keyword evidence="4" id="KW-0206">Cytoskeleton</keyword>
<keyword evidence="3" id="KW-0677">Repeat</keyword>
<keyword evidence="5" id="KW-0966">Cell projection</keyword>
<evidence type="ECO:0000256" key="1">
    <source>
        <dbReference type="ARBA" id="ARBA00004430"/>
    </source>
</evidence>
<organism evidence="8">
    <name type="scientific">Stegastes partitus</name>
    <name type="common">bicolor damselfish</name>
    <dbReference type="NCBI Taxonomy" id="144197"/>
    <lineage>
        <taxon>Eukaryota</taxon>
        <taxon>Metazoa</taxon>
        <taxon>Chordata</taxon>
        <taxon>Craniata</taxon>
        <taxon>Vertebrata</taxon>
        <taxon>Euteleostomi</taxon>
        <taxon>Actinopterygii</taxon>
        <taxon>Neopterygii</taxon>
        <taxon>Teleostei</taxon>
        <taxon>Neoteleostei</taxon>
        <taxon>Acanthomorphata</taxon>
        <taxon>Ovalentaria</taxon>
        <taxon>Pomacentridae</taxon>
        <taxon>Stegastes</taxon>
    </lineage>
</organism>
<proteinExistence type="predicted"/>
<dbReference type="PROSITE" id="PS51336">
    <property type="entry name" value="DM10"/>
    <property type="match status" value="2"/>
</dbReference>
<name>A0A3B5B755_9TELE</name>
<dbReference type="FunFam" id="2.30.29.170:FF:000002">
    <property type="entry name" value="EF-hand domain (C-terminal) containing 1"/>
    <property type="match status" value="1"/>
</dbReference>
<dbReference type="GO" id="GO:0007052">
    <property type="term" value="P:mitotic spindle organization"/>
    <property type="evidence" value="ECO:0007669"/>
    <property type="project" value="TreeGrafter"/>
</dbReference>
<evidence type="ECO:0000259" key="7">
    <source>
        <dbReference type="PROSITE" id="PS51336"/>
    </source>
</evidence>
<feature type="domain" description="DM10" evidence="7">
    <location>
        <begin position="144"/>
        <end position="259"/>
    </location>
</feature>
<dbReference type="Gene3D" id="2.30.29.170">
    <property type="match status" value="2"/>
</dbReference>
<dbReference type="GO" id="GO:0000281">
    <property type="term" value="P:mitotic cytokinesis"/>
    <property type="evidence" value="ECO:0007669"/>
    <property type="project" value="TreeGrafter"/>
</dbReference>
<accession>A0A3B5B755</accession>
<dbReference type="InterPro" id="IPR040193">
    <property type="entry name" value="EFHC1/EFHC2/EFHB"/>
</dbReference>
<dbReference type="GO" id="GO:0060285">
    <property type="term" value="P:cilium-dependent cell motility"/>
    <property type="evidence" value="ECO:0007669"/>
    <property type="project" value="TreeGrafter"/>
</dbReference>
<dbReference type="FunFam" id="2.30.29.170:FF:000001">
    <property type="entry name" value="EF-hand domain containing 1"/>
    <property type="match status" value="1"/>
</dbReference>
<dbReference type="PANTHER" id="PTHR12086">
    <property type="entry name" value="EF-HAND DOMAIN C-TERMINAL CONTAINING PROTEIN"/>
    <property type="match status" value="1"/>
</dbReference>
<dbReference type="GO" id="GO:0072686">
    <property type="term" value="C:mitotic spindle"/>
    <property type="evidence" value="ECO:0007669"/>
    <property type="project" value="TreeGrafter"/>
</dbReference>
<protein>
    <submittedName>
        <fullName evidence="8">EF-hand domain containing 1</fullName>
    </submittedName>
</protein>
<dbReference type="InterPro" id="IPR006602">
    <property type="entry name" value="DM10_dom"/>
</dbReference>
<dbReference type="GO" id="GO:0043014">
    <property type="term" value="F:alpha-tubulin binding"/>
    <property type="evidence" value="ECO:0007669"/>
    <property type="project" value="TreeGrafter"/>
</dbReference>
<sequence length="518" mass="59205">MSWSLNNHGLPFLPGYAFRDVTKSSFHRPQTLDFKNGFRLARRPTVGIGQDPLVSEQLTQQEISELCFQTPDVTYGSSHQAACEDFIPAHVALDKKKFMESEGIILNDPEPVPVDPYSKRRSLPQPQYTPPSTSDHMHQFPTTDGEVLCFAALWDNTDSLYGETRRVTIKYYLEDDKVEIREVEEPNSGRAPFIMRRKRLPKNAENAKLICVMETSEKDVEEYYSPKDFQLGQTIKLLGRCFLLYDCNRFTKEYYQKNHPDMELKSTELKSTELKSTELKSTELPKKEEKKKIPPYNGFGSLEDSVQNCLFLTPKPPRMDYLKMLENDGKVLHYSAELDSQNPKDEGRRFILSYFLSDDMISIFEKTTRNSGIMGGKFLKKTRIPKPGSTVEHPEFYSPADFAIGATVEVFSHRFVLTDADRFVLTYLESISSRIPSQTLDSLRQKFGVGISNQQPVDQNGKSQIRSQNLDFYECKATNAHTFCLFLCQEKLQNLLHDVRNSCSFNAPSVASSTINSV</sequence>
<evidence type="ECO:0000256" key="6">
    <source>
        <dbReference type="SAM" id="MobiDB-lite"/>
    </source>
</evidence>
<feature type="region of interest" description="Disordered" evidence="6">
    <location>
        <begin position="107"/>
        <end position="137"/>
    </location>
</feature>
<evidence type="ECO:0000256" key="2">
    <source>
        <dbReference type="ARBA" id="ARBA00022490"/>
    </source>
</evidence>
<comment type="subcellular location">
    <subcellularLocation>
        <location evidence="1">Cytoplasm</location>
        <location evidence="1">Cytoskeleton</location>
        <location evidence="1">Cilium axoneme</location>
    </subcellularLocation>
</comment>
<evidence type="ECO:0000313" key="8">
    <source>
        <dbReference type="Ensembl" id="ENSSPAP00000028696.1"/>
    </source>
</evidence>
<evidence type="ECO:0000256" key="3">
    <source>
        <dbReference type="ARBA" id="ARBA00022737"/>
    </source>
</evidence>
<reference evidence="8" key="1">
    <citation type="submission" date="2023-09" db="UniProtKB">
        <authorList>
            <consortium name="Ensembl"/>
        </authorList>
    </citation>
    <scope>IDENTIFICATION</scope>
</reference>